<keyword evidence="2" id="KW-1133">Transmembrane helix</keyword>
<dbReference type="EMBL" id="LFZO01000052">
    <property type="protein sequence ID" value="KXT15701.1"/>
    <property type="molecule type" value="Genomic_DNA"/>
</dbReference>
<feature type="transmembrane region" description="Helical" evidence="2">
    <location>
        <begin position="192"/>
        <end position="214"/>
    </location>
</feature>
<feature type="compositionally biased region" description="Low complexity" evidence="1">
    <location>
        <begin position="308"/>
        <end position="340"/>
    </location>
</feature>
<gene>
    <name evidence="3" type="ORF">AC579_141</name>
</gene>
<feature type="region of interest" description="Disordered" evidence="1">
    <location>
        <begin position="1"/>
        <end position="22"/>
    </location>
</feature>
<evidence type="ECO:0008006" key="5">
    <source>
        <dbReference type="Google" id="ProtNLM"/>
    </source>
</evidence>
<dbReference type="Proteomes" id="UP000073492">
    <property type="component" value="Unassembled WGS sequence"/>
</dbReference>
<name>A0A139ILS2_9PEZI</name>
<feature type="compositionally biased region" description="Polar residues" evidence="1">
    <location>
        <begin position="102"/>
        <end position="141"/>
    </location>
</feature>
<keyword evidence="2" id="KW-0812">Transmembrane</keyword>
<protein>
    <recommendedName>
        <fullName evidence="5">Mid2 domain-containing protein</fullName>
    </recommendedName>
</protein>
<dbReference type="OrthoDB" id="3935453at2759"/>
<reference evidence="3 4" key="1">
    <citation type="submission" date="2015-07" db="EMBL/GenBank/DDBJ databases">
        <title>Comparative genomics of the Sigatoka disease complex on banana suggests a link between parallel evolutionary changes in Pseudocercospora fijiensis and Pseudocercospora eumusae and increased virulence on the banana host.</title>
        <authorList>
            <person name="Chang T.-C."/>
            <person name="Salvucci A."/>
            <person name="Crous P.W."/>
            <person name="Stergiopoulos I."/>
        </authorList>
    </citation>
    <scope>NUCLEOTIDE SEQUENCE [LARGE SCALE GENOMIC DNA]</scope>
    <source>
        <strain evidence="3 4">CBS 116634</strain>
    </source>
</reference>
<proteinExistence type="predicted"/>
<evidence type="ECO:0000313" key="3">
    <source>
        <dbReference type="EMBL" id="KXT15701.1"/>
    </source>
</evidence>
<sequence length="350" mass="36276">MSRDNNTPDEIPSADFQPAAMPVGDGTGSDGVGSFLSVLGQVATTQAHEPTGEPNALSVLLSALPSDIASSLASEYHHFTSIIFPPANTERPETSGLGETSRPASRLTTFDTSMRSSSRPQTTSMPPYTSRPTVRPTISQPTTALTSITSTTSSTTLSTITRSSSTTSSIAAATSTAAPTAAPTPQLANASVAGIATGVAAGAVVVLMGAFFLWRRRKQGKAPFARKTSQRSERVYPEVAWLYDPAPSPPPEGEMQDRHASERALLNPRSVATEMTPMISAPGTPELTPARPESPLLPPVMPAARGRSPAGSTSGSNRSSAGSSSGGRRSGRSSAGSVGRMVPIFEEPRV</sequence>
<organism evidence="3 4">
    <name type="scientific">Pseudocercospora musae</name>
    <dbReference type="NCBI Taxonomy" id="113226"/>
    <lineage>
        <taxon>Eukaryota</taxon>
        <taxon>Fungi</taxon>
        <taxon>Dikarya</taxon>
        <taxon>Ascomycota</taxon>
        <taxon>Pezizomycotina</taxon>
        <taxon>Dothideomycetes</taxon>
        <taxon>Dothideomycetidae</taxon>
        <taxon>Mycosphaerellales</taxon>
        <taxon>Mycosphaerellaceae</taxon>
        <taxon>Pseudocercospora</taxon>
    </lineage>
</organism>
<feature type="region of interest" description="Disordered" evidence="1">
    <location>
        <begin position="276"/>
        <end position="350"/>
    </location>
</feature>
<evidence type="ECO:0000313" key="4">
    <source>
        <dbReference type="Proteomes" id="UP000073492"/>
    </source>
</evidence>
<evidence type="ECO:0000256" key="1">
    <source>
        <dbReference type="SAM" id="MobiDB-lite"/>
    </source>
</evidence>
<dbReference type="STRING" id="113226.A0A139ILS2"/>
<keyword evidence="4" id="KW-1185">Reference proteome</keyword>
<dbReference type="AlphaFoldDB" id="A0A139ILS2"/>
<keyword evidence="2" id="KW-0472">Membrane</keyword>
<feature type="compositionally biased region" description="Low complexity" evidence="1">
    <location>
        <begin position="142"/>
        <end position="154"/>
    </location>
</feature>
<comment type="caution">
    <text evidence="3">The sequence shown here is derived from an EMBL/GenBank/DDBJ whole genome shotgun (WGS) entry which is preliminary data.</text>
</comment>
<feature type="region of interest" description="Disordered" evidence="1">
    <location>
        <begin position="87"/>
        <end position="154"/>
    </location>
</feature>
<accession>A0A139ILS2</accession>
<evidence type="ECO:0000256" key="2">
    <source>
        <dbReference type="SAM" id="Phobius"/>
    </source>
</evidence>